<dbReference type="PANTHER" id="PTHR10173">
    <property type="entry name" value="METHIONINE SULFOXIDE REDUCTASE"/>
    <property type="match status" value="1"/>
</dbReference>
<name>A0A1W1H1W6_9GAMM</name>
<dbReference type="InterPro" id="IPR002579">
    <property type="entry name" value="Met_Sox_Rdtase_MsrB_dom"/>
</dbReference>
<evidence type="ECO:0000256" key="1">
    <source>
        <dbReference type="ARBA" id="ARBA00012499"/>
    </source>
</evidence>
<dbReference type="InterPro" id="IPR028427">
    <property type="entry name" value="Met_Sox_Rdtase_MsrB"/>
</dbReference>
<dbReference type="PROSITE" id="PS51790">
    <property type="entry name" value="MSRB"/>
    <property type="match status" value="1"/>
</dbReference>
<dbReference type="EC" id="1.8.4.12" evidence="1"/>
<dbReference type="EMBL" id="FWEU01000004">
    <property type="protein sequence ID" value="SLM25579.1"/>
    <property type="molecule type" value="Genomic_DNA"/>
</dbReference>
<gene>
    <name evidence="5" type="ORF">SAMN04488690_3330</name>
</gene>
<dbReference type="AlphaFoldDB" id="A0A1W1H1W6"/>
<protein>
    <recommendedName>
        <fullName evidence="1">peptide-methionine (R)-S-oxide reductase</fullName>
        <ecNumber evidence="1">1.8.4.12</ecNumber>
    </recommendedName>
</protein>
<dbReference type="RefSeq" id="WP_025878435.1">
    <property type="nucleotide sequence ID" value="NZ_CBXW010000023.1"/>
</dbReference>
<dbReference type="InterPro" id="IPR011057">
    <property type="entry name" value="Mss4-like_sf"/>
</dbReference>
<dbReference type="GO" id="GO:0005737">
    <property type="term" value="C:cytoplasm"/>
    <property type="evidence" value="ECO:0007669"/>
    <property type="project" value="TreeGrafter"/>
</dbReference>
<accession>A0A1W1H1W6</accession>
<dbReference type="SUPFAM" id="SSF51316">
    <property type="entry name" value="Mss4-like"/>
    <property type="match status" value="1"/>
</dbReference>
<dbReference type="NCBIfam" id="TIGR00357">
    <property type="entry name" value="peptide-methionine (R)-S-oxide reductase MsrB"/>
    <property type="match status" value="1"/>
</dbReference>
<sequence length="191" mass="20356">MSLTRRHLLGLGGAVTAAGLLGLGACSRAAPAAAEARPARQFEVVRSDAEWRRLLSPAQYAVLRQQATERPWSSPLNKEHRQGTFACAGCALPLFSSSTKFESHTGWPSFWAPLHNAIGEDRDTTFGMLRVEAHCRRCGGHLGHVFNDGPRPTGLRYCMNGAAMAFMPGTAQQDAAGGWRVPVGSSPASGA</sequence>
<dbReference type="GO" id="GO:0033743">
    <property type="term" value="F:peptide-methionine (R)-S-oxide reductase activity"/>
    <property type="evidence" value="ECO:0007669"/>
    <property type="project" value="UniProtKB-EC"/>
</dbReference>
<dbReference type="PROSITE" id="PS51318">
    <property type="entry name" value="TAT"/>
    <property type="match status" value="1"/>
</dbReference>
<dbReference type="GO" id="GO:0030091">
    <property type="term" value="P:protein repair"/>
    <property type="evidence" value="ECO:0007669"/>
    <property type="project" value="InterPro"/>
</dbReference>
<dbReference type="InterPro" id="IPR006311">
    <property type="entry name" value="TAT_signal"/>
</dbReference>
<dbReference type="Gene3D" id="2.170.150.20">
    <property type="entry name" value="Peptide methionine sulfoxide reductase"/>
    <property type="match status" value="1"/>
</dbReference>
<reference evidence="6" key="1">
    <citation type="submission" date="2016-10" db="EMBL/GenBank/DDBJ databases">
        <authorList>
            <person name="Varghese N."/>
        </authorList>
    </citation>
    <scope>NUCLEOTIDE SEQUENCE [LARGE SCALE GENOMIC DNA]</scope>
    <source>
        <strain evidence="6">92MFCol6.1</strain>
    </source>
</reference>
<comment type="catalytic activity">
    <reaction evidence="3">
        <text>L-methionyl-[protein] + [thioredoxin]-disulfide + H2O = L-methionyl-(R)-S-oxide-[protein] + [thioredoxin]-dithiol</text>
        <dbReference type="Rhea" id="RHEA:24164"/>
        <dbReference type="Rhea" id="RHEA-COMP:10698"/>
        <dbReference type="Rhea" id="RHEA-COMP:10700"/>
        <dbReference type="Rhea" id="RHEA-COMP:12313"/>
        <dbReference type="Rhea" id="RHEA-COMP:12314"/>
        <dbReference type="ChEBI" id="CHEBI:15377"/>
        <dbReference type="ChEBI" id="CHEBI:16044"/>
        <dbReference type="ChEBI" id="CHEBI:29950"/>
        <dbReference type="ChEBI" id="CHEBI:45764"/>
        <dbReference type="ChEBI" id="CHEBI:50058"/>
        <dbReference type="EC" id="1.8.4.12"/>
    </reaction>
</comment>
<dbReference type="PANTHER" id="PTHR10173:SF57">
    <property type="entry name" value="PEPTIDE-METHIONINE (R)-S-OXIDE REDUCTASE"/>
    <property type="match status" value="1"/>
</dbReference>
<evidence type="ECO:0000256" key="2">
    <source>
        <dbReference type="ARBA" id="ARBA00023002"/>
    </source>
</evidence>
<dbReference type="PROSITE" id="PS51257">
    <property type="entry name" value="PROKAR_LIPOPROTEIN"/>
    <property type="match status" value="1"/>
</dbReference>
<organism evidence="5 6">
    <name type="scientific">Stenotrophomonas indicatrix</name>
    <dbReference type="NCBI Taxonomy" id="2045451"/>
    <lineage>
        <taxon>Bacteria</taxon>
        <taxon>Pseudomonadati</taxon>
        <taxon>Pseudomonadota</taxon>
        <taxon>Gammaproteobacteria</taxon>
        <taxon>Lysobacterales</taxon>
        <taxon>Lysobacteraceae</taxon>
        <taxon>Stenotrophomonas</taxon>
    </lineage>
</organism>
<evidence type="ECO:0000313" key="5">
    <source>
        <dbReference type="EMBL" id="SLM25579.1"/>
    </source>
</evidence>
<evidence type="ECO:0000256" key="3">
    <source>
        <dbReference type="ARBA" id="ARBA00048488"/>
    </source>
</evidence>
<keyword evidence="2" id="KW-0560">Oxidoreductase</keyword>
<dbReference type="Proteomes" id="UP000191133">
    <property type="component" value="Unassembled WGS sequence"/>
</dbReference>
<evidence type="ECO:0000259" key="4">
    <source>
        <dbReference type="PROSITE" id="PS51790"/>
    </source>
</evidence>
<dbReference type="Pfam" id="PF01641">
    <property type="entry name" value="SelR"/>
    <property type="match status" value="1"/>
</dbReference>
<evidence type="ECO:0000313" key="6">
    <source>
        <dbReference type="Proteomes" id="UP000191133"/>
    </source>
</evidence>
<proteinExistence type="predicted"/>
<feature type="domain" description="MsrB" evidence="4">
    <location>
        <begin position="48"/>
        <end position="169"/>
    </location>
</feature>
<dbReference type="GO" id="GO:0006979">
    <property type="term" value="P:response to oxidative stress"/>
    <property type="evidence" value="ECO:0007669"/>
    <property type="project" value="InterPro"/>
</dbReference>